<dbReference type="SMART" id="SM01043">
    <property type="entry name" value="BTAD"/>
    <property type="match status" value="1"/>
</dbReference>
<dbReference type="EMBL" id="LGUT01001222">
    <property type="protein sequence ID" value="KOG89395.1"/>
    <property type="molecule type" value="Genomic_DNA"/>
</dbReference>
<dbReference type="InterPro" id="IPR016032">
    <property type="entry name" value="Sig_transdc_resp-reg_C-effctor"/>
</dbReference>
<evidence type="ECO:0000256" key="7">
    <source>
        <dbReference type="SAM" id="MobiDB-lite"/>
    </source>
</evidence>
<feature type="domain" description="OmpR/PhoB-type" evidence="8">
    <location>
        <begin position="1"/>
        <end position="92"/>
    </location>
</feature>
<dbReference type="SUPFAM" id="SSF46894">
    <property type="entry name" value="C-terminal effector domain of the bipartite response regulators"/>
    <property type="match status" value="1"/>
</dbReference>
<organism evidence="9 10">
    <name type="scientific">Streptomyces varsoviensis</name>
    <dbReference type="NCBI Taxonomy" id="67373"/>
    <lineage>
        <taxon>Bacteria</taxon>
        <taxon>Bacillati</taxon>
        <taxon>Actinomycetota</taxon>
        <taxon>Actinomycetes</taxon>
        <taxon>Kitasatosporales</taxon>
        <taxon>Streptomycetaceae</taxon>
        <taxon>Streptomyces</taxon>
    </lineage>
</organism>
<dbReference type="PROSITE" id="PS51755">
    <property type="entry name" value="OMPR_PHOB"/>
    <property type="match status" value="1"/>
</dbReference>
<evidence type="ECO:0000259" key="8">
    <source>
        <dbReference type="PROSITE" id="PS51755"/>
    </source>
</evidence>
<keyword evidence="5" id="KW-0804">Transcription</keyword>
<sequence length="637" mass="69103">MEFLLLGPLSVRLNAREVYVSAPRQRVVLATLLLNVNHVVSVDRIAGYVWDGAPPPSAAATIRTYVMRLRQVLGEQASARIITRAPGYLIALGEDESDLGRFTAHRHRAAAHADVGNMEDSCAELAKALAGWRDEPLVNVPSQTLRDVEGRYLQELRLQTMELRFDAELALGRHAQLIPELWRLVRENPLREALVGKLMLALFRSGRQSESLSLYQRTRELLVEQLGAEPSAALREVQRRILAADDRPDARALARQSVRQTAPTTTHTAPPAPRTWHSALRLKPAQLPAAPYPLTAREEPLAELRRLLTATGLPPGSVGTAVITGRGGTGKSALALHAAHSLRESFPDGQLYAALGGREHPLPPGEVLNRFLAALGVPRPDIPADENEREVLYRSLTAGSRLLVLLDDADSTTQIRPLVPGSGGSRLLVTSRRRLADLEGARTVALPPLDERESLELLGRLVGPARVDAEPQAARTVVAMCAGLPLALRIAAARQLDRPHWSLGDLAQRLTDAPQLLDALRIGDLDVRPSLDAGHTELPRRAANGVDPAAVFTALGAAGAAHTSRGRVAAMLNCSEESAEDALDTLVEAHLLHPPIAGRYRLDALLQAYARERAQEHEAFRHQSVFQTSGTPAPRAV</sequence>
<dbReference type="CDD" id="cd15831">
    <property type="entry name" value="BTAD"/>
    <property type="match status" value="1"/>
</dbReference>
<dbReference type="InterPro" id="IPR011990">
    <property type="entry name" value="TPR-like_helical_dom_sf"/>
</dbReference>
<comment type="similarity">
    <text evidence="1">Belongs to the AfsR/DnrI/RedD regulatory family.</text>
</comment>
<evidence type="ECO:0000313" key="10">
    <source>
        <dbReference type="Proteomes" id="UP000037020"/>
    </source>
</evidence>
<evidence type="ECO:0000313" key="9">
    <source>
        <dbReference type="EMBL" id="KOG89395.1"/>
    </source>
</evidence>
<dbReference type="SUPFAM" id="SSF48452">
    <property type="entry name" value="TPR-like"/>
    <property type="match status" value="1"/>
</dbReference>
<dbReference type="InterPro" id="IPR005158">
    <property type="entry name" value="BTAD"/>
</dbReference>
<dbReference type="SUPFAM" id="SSF52540">
    <property type="entry name" value="P-loop containing nucleoside triphosphate hydrolases"/>
    <property type="match status" value="1"/>
</dbReference>
<dbReference type="InterPro" id="IPR001867">
    <property type="entry name" value="OmpR/PhoB-type_DNA-bd"/>
</dbReference>
<protein>
    <submittedName>
        <fullName evidence="9">AfsR family transcriptional regulator</fullName>
    </submittedName>
</protein>
<keyword evidence="10" id="KW-1185">Reference proteome</keyword>
<name>A0ABR5J7K6_9ACTN</name>
<evidence type="ECO:0000256" key="3">
    <source>
        <dbReference type="ARBA" id="ARBA00023015"/>
    </source>
</evidence>
<dbReference type="PRINTS" id="PR00364">
    <property type="entry name" value="DISEASERSIST"/>
</dbReference>
<keyword evidence="4 6" id="KW-0238">DNA-binding</keyword>
<keyword evidence="3" id="KW-0805">Transcription regulation</keyword>
<gene>
    <name evidence="9" type="ORF">ADK38_14525</name>
</gene>
<evidence type="ECO:0000256" key="6">
    <source>
        <dbReference type="PROSITE-ProRule" id="PRU01091"/>
    </source>
</evidence>
<dbReference type="Proteomes" id="UP000037020">
    <property type="component" value="Unassembled WGS sequence"/>
</dbReference>
<dbReference type="PANTHER" id="PTHR35807:SF1">
    <property type="entry name" value="TRANSCRIPTIONAL REGULATOR REDD"/>
    <property type="match status" value="1"/>
</dbReference>
<dbReference type="RefSeq" id="WP_030890475.1">
    <property type="nucleotide sequence ID" value="NZ_JBIRHZ010000006.1"/>
</dbReference>
<evidence type="ECO:0000256" key="5">
    <source>
        <dbReference type="ARBA" id="ARBA00023163"/>
    </source>
</evidence>
<evidence type="ECO:0000256" key="2">
    <source>
        <dbReference type="ARBA" id="ARBA00023012"/>
    </source>
</evidence>
<evidence type="ECO:0000256" key="1">
    <source>
        <dbReference type="ARBA" id="ARBA00005820"/>
    </source>
</evidence>
<dbReference type="InterPro" id="IPR036388">
    <property type="entry name" value="WH-like_DNA-bd_sf"/>
</dbReference>
<comment type="caution">
    <text evidence="9">The sequence shown here is derived from an EMBL/GenBank/DDBJ whole genome shotgun (WGS) entry which is preliminary data.</text>
</comment>
<dbReference type="Pfam" id="PF00486">
    <property type="entry name" value="Trans_reg_C"/>
    <property type="match status" value="1"/>
</dbReference>
<dbReference type="InterPro" id="IPR051677">
    <property type="entry name" value="AfsR-DnrI-RedD_regulator"/>
</dbReference>
<keyword evidence="2" id="KW-0902">Two-component regulatory system</keyword>
<dbReference type="Pfam" id="PF03704">
    <property type="entry name" value="BTAD"/>
    <property type="match status" value="1"/>
</dbReference>
<dbReference type="PANTHER" id="PTHR35807">
    <property type="entry name" value="TRANSCRIPTIONAL REGULATOR REDD-RELATED"/>
    <property type="match status" value="1"/>
</dbReference>
<accession>A0ABR5J7K6</accession>
<feature type="compositionally biased region" description="Low complexity" evidence="7">
    <location>
        <begin position="253"/>
        <end position="269"/>
    </location>
</feature>
<dbReference type="SMART" id="SM00862">
    <property type="entry name" value="Trans_reg_C"/>
    <property type="match status" value="1"/>
</dbReference>
<feature type="region of interest" description="Disordered" evidence="7">
    <location>
        <begin position="252"/>
        <end position="274"/>
    </location>
</feature>
<dbReference type="Gene3D" id="1.10.10.10">
    <property type="entry name" value="Winged helix-like DNA-binding domain superfamily/Winged helix DNA-binding domain"/>
    <property type="match status" value="1"/>
</dbReference>
<feature type="DNA-binding region" description="OmpR/PhoB-type" evidence="6">
    <location>
        <begin position="1"/>
        <end position="92"/>
    </location>
</feature>
<dbReference type="Gene3D" id="1.25.40.10">
    <property type="entry name" value="Tetratricopeptide repeat domain"/>
    <property type="match status" value="1"/>
</dbReference>
<evidence type="ECO:0000256" key="4">
    <source>
        <dbReference type="ARBA" id="ARBA00023125"/>
    </source>
</evidence>
<dbReference type="InterPro" id="IPR027417">
    <property type="entry name" value="P-loop_NTPase"/>
</dbReference>
<reference evidence="9 10" key="1">
    <citation type="submission" date="2015-07" db="EMBL/GenBank/DDBJ databases">
        <authorList>
            <person name="Ju K.-S."/>
            <person name="Doroghazi J.R."/>
            <person name="Metcalf W.W."/>
        </authorList>
    </citation>
    <scope>NUCLEOTIDE SEQUENCE [LARGE SCALE GENOMIC DNA]</scope>
    <source>
        <strain evidence="9 10">NRRL B-3589</strain>
    </source>
</reference>
<dbReference type="Gene3D" id="3.40.50.300">
    <property type="entry name" value="P-loop containing nucleotide triphosphate hydrolases"/>
    <property type="match status" value="1"/>
</dbReference>
<proteinExistence type="inferred from homology"/>